<organism evidence="1 2">
    <name type="scientific">Oleiagrimonas citrea</name>
    <dbReference type="NCBI Taxonomy" id="1665687"/>
    <lineage>
        <taxon>Bacteria</taxon>
        <taxon>Pseudomonadati</taxon>
        <taxon>Pseudomonadota</taxon>
        <taxon>Gammaproteobacteria</taxon>
        <taxon>Lysobacterales</taxon>
        <taxon>Rhodanobacteraceae</taxon>
        <taxon>Oleiagrimonas</taxon>
    </lineage>
</organism>
<keyword evidence="2" id="KW-1185">Reference proteome</keyword>
<dbReference type="RefSeq" id="WP_168608722.1">
    <property type="nucleotide sequence ID" value="NZ_JAAZQD010000002.1"/>
</dbReference>
<evidence type="ECO:0000313" key="1">
    <source>
        <dbReference type="EMBL" id="NKZ38394.1"/>
    </source>
</evidence>
<protein>
    <recommendedName>
        <fullName evidence="3">Solute-binding protein family 3/N-terminal domain-containing protein</fullName>
    </recommendedName>
</protein>
<accession>A0A846ZJN4</accession>
<gene>
    <name evidence="1" type="ORF">HF690_05410</name>
</gene>
<evidence type="ECO:0000313" key="2">
    <source>
        <dbReference type="Proteomes" id="UP000541636"/>
    </source>
</evidence>
<dbReference type="Proteomes" id="UP000541636">
    <property type="component" value="Unassembled WGS sequence"/>
</dbReference>
<dbReference type="SUPFAM" id="SSF53850">
    <property type="entry name" value="Periplasmic binding protein-like II"/>
    <property type="match status" value="1"/>
</dbReference>
<evidence type="ECO:0008006" key="3">
    <source>
        <dbReference type="Google" id="ProtNLM"/>
    </source>
</evidence>
<reference evidence="1 2" key="1">
    <citation type="journal article" date="2017" name="Int. J. Syst. Evol. Microbiol.">
        <title>Oleiagrimonas citrea sp. nov., a marine bacterium isolated from tidal flat sediment and emended description of the genus Oleiagrimonas Fang et al. 2015 and Oleiagrimonas soli.</title>
        <authorList>
            <person name="Yang S.H."/>
            <person name="Seo H.S."/>
            <person name="Seong C.N."/>
            <person name="Kwon K.K."/>
        </authorList>
    </citation>
    <scope>NUCLEOTIDE SEQUENCE [LARGE SCALE GENOMIC DNA]</scope>
    <source>
        <strain evidence="1 2">MEBiC09124</strain>
    </source>
</reference>
<name>A0A846ZJN4_9GAMM</name>
<comment type="caution">
    <text evidence="1">The sequence shown here is derived from an EMBL/GenBank/DDBJ whole genome shotgun (WGS) entry which is preliminary data.</text>
</comment>
<dbReference type="AlphaFoldDB" id="A0A846ZJN4"/>
<dbReference type="EMBL" id="JAAZQD010000002">
    <property type="protein sequence ID" value="NKZ38394.1"/>
    <property type="molecule type" value="Genomic_DNA"/>
</dbReference>
<proteinExistence type="predicted"/>
<sequence length="264" mass="30844">MRVIYPRAESQQDARQRYPLEVLRLALAHSGVAYRLHPSHTDMQQARSLRMLEAGRALDVVWTVTTRERERHLRAIRFPIDRGMIGWRVLLIHRGDRARFADIKTLHELSDLRGGQGHDWPDLAILRANGLRVDAAATYEGLFQMLARRHIDYFPRSIAEVDGERVHNAALPIELEPHLLLHYPSALYFFVNPRNTALADAIRLGLERSLDDGSLLRLFHRTYDRDLARLDLARRHIIELRNPDFPRDAPLQRHNLWFHPEKRP</sequence>